<feature type="non-terminal residue" evidence="2">
    <location>
        <position position="118"/>
    </location>
</feature>
<dbReference type="AlphaFoldDB" id="A0A6A6ASB5"/>
<dbReference type="RefSeq" id="XP_033529226.1">
    <property type="nucleotide sequence ID" value="XM_033662898.1"/>
</dbReference>
<feature type="compositionally biased region" description="Low complexity" evidence="1">
    <location>
        <begin position="46"/>
        <end position="69"/>
    </location>
</feature>
<evidence type="ECO:0000313" key="2">
    <source>
        <dbReference type="EMBL" id="KAF2134839.1"/>
    </source>
</evidence>
<proteinExistence type="predicted"/>
<dbReference type="EMBL" id="ML977497">
    <property type="protein sequence ID" value="KAF2134839.1"/>
    <property type="molecule type" value="Genomic_DNA"/>
</dbReference>
<evidence type="ECO:0000256" key="1">
    <source>
        <dbReference type="SAM" id="MobiDB-lite"/>
    </source>
</evidence>
<protein>
    <submittedName>
        <fullName evidence="2">Uncharacterized protein</fullName>
    </submittedName>
</protein>
<feature type="compositionally biased region" description="Polar residues" evidence="1">
    <location>
        <begin position="1"/>
        <end position="11"/>
    </location>
</feature>
<reference evidence="2" key="1">
    <citation type="journal article" date="2020" name="Stud. Mycol.">
        <title>101 Dothideomycetes genomes: a test case for predicting lifestyles and emergence of pathogens.</title>
        <authorList>
            <person name="Haridas S."/>
            <person name="Albert R."/>
            <person name="Binder M."/>
            <person name="Bloem J."/>
            <person name="Labutti K."/>
            <person name="Salamov A."/>
            <person name="Andreopoulos B."/>
            <person name="Baker S."/>
            <person name="Barry K."/>
            <person name="Bills G."/>
            <person name="Bluhm B."/>
            <person name="Cannon C."/>
            <person name="Castanera R."/>
            <person name="Culley D."/>
            <person name="Daum C."/>
            <person name="Ezra D."/>
            <person name="Gonzalez J."/>
            <person name="Henrissat B."/>
            <person name="Kuo A."/>
            <person name="Liang C."/>
            <person name="Lipzen A."/>
            <person name="Lutzoni F."/>
            <person name="Magnuson J."/>
            <person name="Mondo S."/>
            <person name="Nolan M."/>
            <person name="Ohm R."/>
            <person name="Pangilinan J."/>
            <person name="Park H.-J."/>
            <person name="Ramirez L."/>
            <person name="Alfaro M."/>
            <person name="Sun H."/>
            <person name="Tritt A."/>
            <person name="Yoshinaga Y."/>
            <person name="Zwiers L.-H."/>
            <person name="Turgeon B."/>
            <person name="Goodwin S."/>
            <person name="Spatafora J."/>
            <person name="Crous P."/>
            <person name="Grigoriev I."/>
        </authorList>
    </citation>
    <scope>NUCLEOTIDE SEQUENCE</scope>
    <source>
        <strain evidence="2">CBS 119687</strain>
    </source>
</reference>
<dbReference type="OrthoDB" id="5426707at2759"/>
<organism evidence="2 3">
    <name type="scientific">Dothidotthia symphoricarpi CBS 119687</name>
    <dbReference type="NCBI Taxonomy" id="1392245"/>
    <lineage>
        <taxon>Eukaryota</taxon>
        <taxon>Fungi</taxon>
        <taxon>Dikarya</taxon>
        <taxon>Ascomycota</taxon>
        <taxon>Pezizomycotina</taxon>
        <taxon>Dothideomycetes</taxon>
        <taxon>Pleosporomycetidae</taxon>
        <taxon>Pleosporales</taxon>
        <taxon>Dothidotthiaceae</taxon>
        <taxon>Dothidotthia</taxon>
    </lineage>
</organism>
<feature type="compositionally biased region" description="Basic residues" evidence="1">
    <location>
        <begin position="100"/>
        <end position="111"/>
    </location>
</feature>
<name>A0A6A6ASB5_9PLEO</name>
<keyword evidence="3" id="KW-1185">Reference proteome</keyword>
<evidence type="ECO:0000313" key="3">
    <source>
        <dbReference type="Proteomes" id="UP000799771"/>
    </source>
</evidence>
<feature type="region of interest" description="Disordered" evidence="1">
    <location>
        <begin position="1"/>
        <end position="118"/>
    </location>
</feature>
<dbReference type="GeneID" id="54403330"/>
<accession>A0A6A6ASB5</accession>
<gene>
    <name evidence="2" type="ORF">P153DRAFT_270938</name>
</gene>
<sequence length="118" mass="12027">MPATTRATTGHSRPRIVSQAAALLTPTTKANTSKPRSNKVASGRIAKPSTTTTTTTTTTKTSPATAPKTKVVKKRSPVEKAKDAVVGSAEKVVGEVTGRPGKKAAGTKKIRGTASTSA</sequence>
<dbReference type="Proteomes" id="UP000799771">
    <property type="component" value="Unassembled WGS sequence"/>
</dbReference>
<feature type="compositionally biased region" description="Polar residues" evidence="1">
    <location>
        <begin position="25"/>
        <end position="35"/>
    </location>
</feature>